<dbReference type="AlphaFoldDB" id="A0A1H3VK51"/>
<dbReference type="InterPro" id="IPR036196">
    <property type="entry name" value="Ptyr_pPase_sf"/>
</dbReference>
<sequence>MNNILTVCVGNICRSPVAEALLKDQLPGRKVWSAGLQAVVGHPAESMACEIAAQQGLDLSAHRAQQLAGWMCAHADLVLVMEAAHQQELEKLYPTARGKIRRLGEFGPQGAFDIADPYREPRAAFEAAHAAIALGVGEWVRRIQLVS</sequence>
<feature type="domain" description="Phosphotyrosine protein phosphatase I" evidence="7">
    <location>
        <begin position="2"/>
        <end position="142"/>
    </location>
</feature>
<dbReference type="Pfam" id="PF01451">
    <property type="entry name" value="LMWPc"/>
    <property type="match status" value="1"/>
</dbReference>
<comment type="catalytic activity">
    <reaction evidence="5">
        <text>O-phospho-L-tyrosyl-[protein] + H2O = L-tyrosyl-[protein] + phosphate</text>
        <dbReference type="Rhea" id="RHEA:10684"/>
        <dbReference type="Rhea" id="RHEA-COMP:10136"/>
        <dbReference type="Rhea" id="RHEA-COMP:20101"/>
        <dbReference type="ChEBI" id="CHEBI:15377"/>
        <dbReference type="ChEBI" id="CHEBI:43474"/>
        <dbReference type="ChEBI" id="CHEBI:46858"/>
        <dbReference type="ChEBI" id="CHEBI:61978"/>
        <dbReference type="EC" id="3.1.3.48"/>
    </reaction>
</comment>
<evidence type="ECO:0000259" key="7">
    <source>
        <dbReference type="SMART" id="SM00226"/>
    </source>
</evidence>
<dbReference type="InterPro" id="IPR023485">
    <property type="entry name" value="Ptyr_pPase"/>
</dbReference>
<evidence type="ECO:0000256" key="5">
    <source>
        <dbReference type="ARBA" id="ARBA00051722"/>
    </source>
</evidence>
<dbReference type="CDD" id="cd16343">
    <property type="entry name" value="LMWPTP"/>
    <property type="match status" value="1"/>
</dbReference>
<dbReference type="STRING" id="592050.SAMN05421875_101182"/>
<feature type="active site" description="Proton donor" evidence="6">
    <location>
        <position position="116"/>
    </location>
</feature>
<evidence type="ECO:0000256" key="6">
    <source>
        <dbReference type="PIRSR" id="PIRSR617867-1"/>
    </source>
</evidence>
<dbReference type="SUPFAM" id="SSF52788">
    <property type="entry name" value="Phosphotyrosine protein phosphatases I"/>
    <property type="match status" value="1"/>
</dbReference>
<dbReference type="GO" id="GO:0004725">
    <property type="term" value="F:protein tyrosine phosphatase activity"/>
    <property type="evidence" value="ECO:0007669"/>
    <property type="project" value="UniProtKB-EC"/>
</dbReference>
<dbReference type="PANTHER" id="PTHR11717">
    <property type="entry name" value="LOW MOLECULAR WEIGHT PROTEIN TYROSINE PHOSPHATASE"/>
    <property type="match status" value="1"/>
</dbReference>
<feature type="active site" evidence="6">
    <location>
        <position position="14"/>
    </location>
</feature>
<accession>A0A1H3VK51</accession>
<evidence type="ECO:0000313" key="9">
    <source>
        <dbReference type="Proteomes" id="UP000199002"/>
    </source>
</evidence>
<feature type="active site" description="Nucleophile" evidence="6">
    <location>
        <position position="8"/>
    </location>
</feature>
<evidence type="ECO:0000256" key="2">
    <source>
        <dbReference type="ARBA" id="ARBA00013064"/>
    </source>
</evidence>
<dbReference type="InterPro" id="IPR017867">
    <property type="entry name" value="Tyr_phospatase_low_mol_wt"/>
</dbReference>
<evidence type="ECO:0000313" key="8">
    <source>
        <dbReference type="EMBL" id="SDZ74528.1"/>
    </source>
</evidence>
<keyword evidence="4" id="KW-0904">Protein phosphatase</keyword>
<keyword evidence="9" id="KW-1185">Reference proteome</keyword>
<keyword evidence="3" id="KW-0378">Hydrolase</keyword>
<dbReference type="SMART" id="SM00226">
    <property type="entry name" value="LMWPc"/>
    <property type="match status" value="1"/>
</dbReference>
<name>A0A1H3VK51_9BURK</name>
<dbReference type="PRINTS" id="PR00719">
    <property type="entry name" value="LMWPTPASE"/>
</dbReference>
<dbReference type="GeneID" id="34234526"/>
<reference evidence="9" key="1">
    <citation type="submission" date="2016-10" db="EMBL/GenBank/DDBJ databases">
        <authorList>
            <person name="Varghese N."/>
            <person name="Submissions S."/>
        </authorList>
    </citation>
    <scope>NUCLEOTIDE SEQUENCE [LARGE SCALE GENOMIC DNA]</scope>
    <source>
        <strain evidence="9">DSM 25157</strain>
    </source>
</reference>
<evidence type="ECO:0000256" key="3">
    <source>
        <dbReference type="ARBA" id="ARBA00022801"/>
    </source>
</evidence>
<dbReference type="PANTHER" id="PTHR11717:SF31">
    <property type="entry name" value="LOW MOLECULAR WEIGHT PROTEIN-TYROSINE-PHOSPHATASE ETP-RELATED"/>
    <property type="match status" value="1"/>
</dbReference>
<dbReference type="Gene3D" id="3.40.50.2300">
    <property type="match status" value="1"/>
</dbReference>
<evidence type="ECO:0000256" key="1">
    <source>
        <dbReference type="ARBA" id="ARBA00011063"/>
    </source>
</evidence>
<comment type="similarity">
    <text evidence="1">Belongs to the low molecular weight phosphotyrosine protein phosphatase family.</text>
</comment>
<evidence type="ECO:0000256" key="4">
    <source>
        <dbReference type="ARBA" id="ARBA00022912"/>
    </source>
</evidence>
<gene>
    <name evidence="8" type="ORF">SAMN05421875_101182</name>
</gene>
<dbReference type="EMBL" id="FNQJ01000001">
    <property type="protein sequence ID" value="SDZ74528.1"/>
    <property type="molecule type" value="Genomic_DNA"/>
</dbReference>
<protein>
    <recommendedName>
        <fullName evidence="2">protein-tyrosine-phosphatase</fullName>
        <ecNumber evidence="2">3.1.3.48</ecNumber>
    </recommendedName>
</protein>
<dbReference type="InterPro" id="IPR050438">
    <property type="entry name" value="LMW_PTPase"/>
</dbReference>
<proteinExistence type="inferred from homology"/>
<dbReference type="RefSeq" id="WP_092696588.1">
    <property type="nucleotide sequence ID" value="NZ_CAXIQW010000050.1"/>
</dbReference>
<organism evidence="8 9">
    <name type="scientific">Acidovorax soli</name>
    <dbReference type="NCBI Taxonomy" id="592050"/>
    <lineage>
        <taxon>Bacteria</taxon>
        <taxon>Pseudomonadati</taxon>
        <taxon>Pseudomonadota</taxon>
        <taxon>Betaproteobacteria</taxon>
        <taxon>Burkholderiales</taxon>
        <taxon>Comamonadaceae</taxon>
        <taxon>Acidovorax</taxon>
    </lineage>
</organism>
<dbReference type="Proteomes" id="UP000199002">
    <property type="component" value="Unassembled WGS sequence"/>
</dbReference>
<dbReference type="EC" id="3.1.3.48" evidence="2"/>